<dbReference type="Pfam" id="PF08628">
    <property type="entry name" value="Nexin_C"/>
    <property type="match status" value="1"/>
</dbReference>
<dbReference type="InterPro" id="IPR013937">
    <property type="entry name" value="Sorting_nexin_C"/>
</dbReference>
<feature type="region of interest" description="Disordered" evidence="3">
    <location>
        <begin position="639"/>
        <end position="725"/>
    </location>
</feature>
<dbReference type="Pfam" id="PF02194">
    <property type="entry name" value="PXA"/>
    <property type="match status" value="1"/>
</dbReference>
<accession>A0A1D1ZZY2</accession>
<feature type="compositionally biased region" description="Low complexity" evidence="3">
    <location>
        <begin position="346"/>
        <end position="356"/>
    </location>
</feature>
<dbReference type="SMART" id="SM00312">
    <property type="entry name" value="PX"/>
    <property type="match status" value="1"/>
</dbReference>
<dbReference type="PROSITE" id="PS51207">
    <property type="entry name" value="PXA"/>
    <property type="match status" value="1"/>
</dbReference>
<feature type="region of interest" description="Disordered" evidence="3">
    <location>
        <begin position="336"/>
        <end position="415"/>
    </location>
</feature>
<feature type="domain" description="PX" evidence="4">
    <location>
        <begin position="455"/>
        <end position="566"/>
    </location>
</feature>
<keyword evidence="2" id="KW-0963">Cytoplasm</keyword>
<dbReference type="GO" id="GO:0035091">
    <property type="term" value="F:phosphatidylinositol binding"/>
    <property type="evidence" value="ECO:0007669"/>
    <property type="project" value="InterPro"/>
</dbReference>
<feature type="compositionally biased region" description="Low complexity" evidence="3">
    <location>
        <begin position="401"/>
        <end position="413"/>
    </location>
</feature>
<evidence type="ECO:0000259" key="4">
    <source>
        <dbReference type="PROSITE" id="PS50195"/>
    </source>
</evidence>
<protein>
    <recommendedName>
        <fullName evidence="7">Sorting nexin-14</fullName>
    </recommendedName>
</protein>
<dbReference type="InterPro" id="IPR051837">
    <property type="entry name" value="SortingNexin/PXDomain-PKLike"/>
</dbReference>
<dbReference type="InterPro" id="IPR001683">
    <property type="entry name" value="PX_dom"/>
</dbReference>
<comment type="subcellular location">
    <subcellularLocation>
        <location evidence="1">Cytoplasm</location>
    </subcellularLocation>
</comment>
<evidence type="ECO:0000259" key="5">
    <source>
        <dbReference type="PROSITE" id="PS51207"/>
    </source>
</evidence>
<dbReference type="PANTHER" id="PTHR22999:SF23">
    <property type="entry name" value="SORTING NEXIN-16"/>
    <property type="match status" value="1"/>
</dbReference>
<dbReference type="InterPro" id="IPR036871">
    <property type="entry name" value="PX_dom_sf"/>
</dbReference>
<dbReference type="PANTHER" id="PTHR22999">
    <property type="entry name" value="PX SERINE/THREONINE KINASE PXK"/>
    <property type="match status" value="1"/>
</dbReference>
<evidence type="ECO:0000313" key="6">
    <source>
        <dbReference type="EMBL" id="JAT72500.1"/>
    </source>
</evidence>
<evidence type="ECO:0000256" key="3">
    <source>
        <dbReference type="SAM" id="MobiDB-lite"/>
    </source>
</evidence>
<gene>
    <name evidence="6" type="ORF">g.19812</name>
</gene>
<dbReference type="Pfam" id="PF00787">
    <property type="entry name" value="PX"/>
    <property type="match status" value="1"/>
</dbReference>
<feature type="compositionally biased region" description="Low complexity" evidence="3">
    <location>
        <begin position="639"/>
        <end position="658"/>
    </location>
</feature>
<dbReference type="SUPFAM" id="SSF64268">
    <property type="entry name" value="PX domain"/>
    <property type="match status" value="1"/>
</dbReference>
<evidence type="ECO:0000256" key="1">
    <source>
        <dbReference type="ARBA" id="ARBA00004496"/>
    </source>
</evidence>
<feature type="compositionally biased region" description="Pro residues" evidence="3">
    <location>
        <begin position="711"/>
        <end position="722"/>
    </location>
</feature>
<dbReference type="InterPro" id="IPR003114">
    <property type="entry name" value="Phox_assoc"/>
</dbReference>
<organism evidence="6">
    <name type="scientific">Auxenochlorella protothecoides</name>
    <name type="common">Green microalga</name>
    <name type="synonym">Chlorella protothecoides</name>
    <dbReference type="NCBI Taxonomy" id="3075"/>
    <lineage>
        <taxon>Eukaryota</taxon>
        <taxon>Viridiplantae</taxon>
        <taxon>Chlorophyta</taxon>
        <taxon>core chlorophytes</taxon>
        <taxon>Trebouxiophyceae</taxon>
        <taxon>Chlorellales</taxon>
        <taxon>Chlorellaceae</taxon>
        <taxon>Auxenochlorella</taxon>
    </lineage>
</organism>
<dbReference type="PROSITE" id="PS50195">
    <property type="entry name" value="PX"/>
    <property type="match status" value="1"/>
</dbReference>
<feature type="domain" description="PXA" evidence="5">
    <location>
        <begin position="101"/>
        <end position="289"/>
    </location>
</feature>
<feature type="region of interest" description="Disordered" evidence="3">
    <location>
        <begin position="52"/>
        <end position="95"/>
    </location>
</feature>
<name>A0A1D1ZZY2_AUXPR</name>
<sequence length="941" mass="100457">MYHEERVRLALIWVALPVALAWLLSRTTASLLGNIPLAMLLVASAKLFTPARPSPEQASAPGQRRRVRPVSSPGAVPPGEDPLPTLRTPPPPTDWREAVGSDVVAHAWHLLCGSIVQEFIYDVWYSAVTPDCEFPAKIRALLNDAFGKLAARSRRADLRAVLNDLSELLMEQIDLYRDTRESIQLAARCGLALKDMQPAARERAFQREMKAENNLHPAMHSPQGHYLMLRAVSRGIARLLLDPKDIPTRCPSFTVTSELLAAVVLRPLMMFCHPYHVNKGLYVLLSATQPGKKTASTPPRDGQTPVLKAALSAHSRGNWDFEQRLMSSVALEASAAHSAEGRERGSSAGAPRAAPTARPPRPGSPPRSPSAPDLLAGSPSRVGIPPTRPPTPGGGGGLEVSRPASEPNASAAAPGGGAHLIAGAADSASVESGLAAQRARRGAALQAGPGSPFRGRLRARVVVADLNAAGGKDYVVYQVRVGDDVGEWTVARRYRNFEVLHRQLKQVPCYRLKLPPKRVFVHSQDVDFVEERRVALDAYLQTVLAHPVLQGTQDVIEFCRPGSEVYELSPCTRPMHQNSNESNPVRRSLSLTTPILNVKDMLSDVTKSAVQASTDAVLDSASVFKAGLKKGRALPIFPSSSSLTSRGASGGSSLSHAGWKSSDPSFDEAHGDHTAIQAADAALRRERGPRQASNGSMAPPCSPSTTLAGAPSPPRPSTPPPDDGLSVSAPLYELVDCVFQLATRGFFRRQVFAVARQVLSLVAGTTIDEYLTARLRSLRSEHTIGRAIAGIQAALWPGGVWYQATPQYRAVQGGWVGAGIGVLGAGGPGPRARPPAARADSFLTPNGPPPLDAEEVREAVAQLLLTCAPATLVGLVGKSAYTSGMEDVIEMMQSETLILQLGYGALEILAVHLMPELKPLFLSLKHGGLGRPDADEDGPDM</sequence>
<dbReference type="GO" id="GO:0005768">
    <property type="term" value="C:endosome"/>
    <property type="evidence" value="ECO:0007669"/>
    <property type="project" value="UniProtKB-ARBA"/>
</dbReference>
<feature type="compositionally biased region" description="Pro residues" evidence="3">
    <location>
        <begin position="357"/>
        <end position="369"/>
    </location>
</feature>
<dbReference type="Gene3D" id="3.30.1520.10">
    <property type="entry name" value="Phox-like domain"/>
    <property type="match status" value="1"/>
</dbReference>
<proteinExistence type="predicted"/>
<dbReference type="SMART" id="SM00313">
    <property type="entry name" value="PXA"/>
    <property type="match status" value="1"/>
</dbReference>
<evidence type="ECO:0008006" key="7">
    <source>
        <dbReference type="Google" id="ProtNLM"/>
    </source>
</evidence>
<reference evidence="6" key="1">
    <citation type="submission" date="2015-08" db="EMBL/GenBank/DDBJ databases">
        <authorList>
            <person name="Babu N.S."/>
            <person name="Beckwith C.J."/>
            <person name="Beseler K.G."/>
            <person name="Brison A."/>
            <person name="Carone J.V."/>
            <person name="Caskin T.P."/>
            <person name="Diamond M."/>
            <person name="Durham M.E."/>
            <person name="Foxe J.M."/>
            <person name="Go M."/>
            <person name="Henderson B.A."/>
            <person name="Jones I.B."/>
            <person name="McGettigan J.A."/>
            <person name="Micheletti S.J."/>
            <person name="Nasrallah M.E."/>
            <person name="Ortiz D."/>
            <person name="Piller C.R."/>
            <person name="Privatt S.R."/>
            <person name="Schneider S.L."/>
            <person name="Sharp S."/>
            <person name="Smith T.C."/>
            <person name="Stanton J.D."/>
            <person name="Ullery H.E."/>
            <person name="Wilson R.J."/>
            <person name="Serrano M.G."/>
            <person name="Buck G."/>
            <person name="Lee V."/>
            <person name="Wang Y."/>
            <person name="Carvalho R."/>
            <person name="Voegtly L."/>
            <person name="Shi R."/>
            <person name="Duckworth R."/>
            <person name="Johnson A."/>
            <person name="Loviza R."/>
            <person name="Walstead R."/>
            <person name="Shah Z."/>
            <person name="Kiflezghi M."/>
            <person name="Wade K."/>
            <person name="Ball S.L."/>
            <person name="Bradley K.W."/>
            <person name="Asai D.J."/>
            <person name="Bowman C.A."/>
            <person name="Russell D.A."/>
            <person name="Pope W.H."/>
            <person name="Jacobs-Sera D."/>
            <person name="Hendrix R.W."/>
            <person name="Hatfull G.F."/>
        </authorList>
    </citation>
    <scope>NUCLEOTIDE SEQUENCE</scope>
</reference>
<dbReference type="EMBL" id="GDKF01006122">
    <property type="protein sequence ID" value="JAT72500.1"/>
    <property type="molecule type" value="Transcribed_RNA"/>
</dbReference>
<dbReference type="AlphaFoldDB" id="A0A1D1ZZY2"/>
<evidence type="ECO:0000256" key="2">
    <source>
        <dbReference type="ARBA" id="ARBA00022490"/>
    </source>
</evidence>
<feature type="compositionally biased region" description="Pro residues" evidence="3">
    <location>
        <begin position="75"/>
        <end position="93"/>
    </location>
</feature>